<reference evidence="1 2" key="1">
    <citation type="submission" date="2014-04" db="EMBL/GenBank/DDBJ databases">
        <authorList>
            <consortium name="DOE Joint Genome Institute"/>
            <person name="Kuo A."/>
            <person name="Kohler A."/>
            <person name="Nagy L.G."/>
            <person name="Floudas D."/>
            <person name="Copeland A."/>
            <person name="Barry K.W."/>
            <person name="Cichocki N."/>
            <person name="Veneault-Fourrey C."/>
            <person name="LaButti K."/>
            <person name="Lindquist E.A."/>
            <person name="Lipzen A."/>
            <person name="Lundell T."/>
            <person name="Morin E."/>
            <person name="Murat C."/>
            <person name="Sun H."/>
            <person name="Tunlid A."/>
            <person name="Henrissat B."/>
            <person name="Grigoriev I.V."/>
            <person name="Hibbett D.S."/>
            <person name="Martin F."/>
            <person name="Nordberg H.P."/>
            <person name="Cantor M.N."/>
            <person name="Hua S.X."/>
        </authorList>
    </citation>
    <scope>NUCLEOTIDE SEQUENCE [LARGE SCALE GENOMIC DNA]</scope>
    <source>
        <strain evidence="1 2">LaAM-08-1</strain>
    </source>
</reference>
<dbReference type="OrthoDB" id="3084958at2759"/>
<organism evidence="1 2">
    <name type="scientific">Laccaria amethystina LaAM-08-1</name>
    <dbReference type="NCBI Taxonomy" id="1095629"/>
    <lineage>
        <taxon>Eukaryota</taxon>
        <taxon>Fungi</taxon>
        <taxon>Dikarya</taxon>
        <taxon>Basidiomycota</taxon>
        <taxon>Agaricomycotina</taxon>
        <taxon>Agaricomycetes</taxon>
        <taxon>Agaricomycetidae</taxon>
        <taxon>Agaricales</taxon>
        <taxon>Agaricineae</taxon>
        <taxon>Hydnangiaceae</taxon>
        <taxon>Laccaria</taxon>
    </lineage>
</organism>
<dbReference type="Proteomes" id="UP000054477">
    <property type="component" value="Unassembled WGS sequence"/>
</dbReference>
<protein>
    <submittedName>
        <fullName evidence="1">Uncharacterized protein</fullName>
    </submittedName>
</protein>
<keyword evidence="2" id="KW-1185">Reference proteome</keyword>
<dbReference type="EMBL" id="KN838556">
    <property type="protein sequence ID" value="KIK05947.1"/>
    <property type="molecule type" value="Genomic_DNA"/>
</dbReference>
<evidence type="ECO:0000313" key="1">
    <source>
        <dbReference type="EMBL" id="KIK05947.1"/>
    </source>
</evidence>
<proteinExistence type="predicted"/>
<dbReference type="HOGENOM" id="CLU_206093_0_0_1"/>
<evidence type="ECO:0000313" key="2">
    <source>
        <dbReference type="Proteomes" id="UP000054477"/>
    </source>
</evidence>
<reference evidence="2" key="2">
    <citation type="submission" date="2015-01" db="EMBL/GenBank/DDBJ databases">
        <title>Evolutionary Origins and Diversification of the Mycorrhizal Mutualists.</title>
        <authorList>
            <consortium name="DOE Joint Genome Institute"/>
            <consortium name="Mycorrhizal Genomics Consortium"/>
            <person name="Kohler A."/>
            <person name="Kuo A."/>
            <person name="Nagy L.G."/>
            <person name="Floudas D."/>
            <person name="Copeland A."/>
            <person name="Barry K.W."/>
            <person name="Cichocki N."/>
            <person name="Veneault-Fourrey C."/>
            <person name="LaButti K."/>
            <person name="Lindquist E.A."/>
            <person name="Lipzen A."/>
            <person name="Lundell T."/>
            <person name="Morin E."/>
            <person name="Murat C."/>
            <person name="Riley R."/>
            <person name="Ohm R."/>
            <person name="Sun H."/>
            <person name="Tunlid A."/>
            <person name="Henrissat B."/>
            <person name="Grigoriev I.V."/>
            <person name="Hibbett D.S."/>
            <person name="Martin F."/>
        </authorList>
    </citation>
    <scope>NUCLEOTIDE SEQUENCE [LARGE SCALE GENOMIC DNA]</scope>
    <source>
        <strain evidence="2">LaAM-08-1</strain>
    </source>
</reference>
<dbReference type="AlphaFoldDB" id="A0A0C9Y6X4"/>
<gene>
    <name evidence="1" type="ORF">K443DRAFT_90377</name>
</gene>
<sequence>MSNNVHCHLVFKSPVWSSFLVLRGLNQSAFFQKLKRPDQTAKRLQTAVFCGL</sequence>
<name>A0A0C9Y6X4_9AGAR</name>
<accession>A0A0C9Y6X4</accession>